<protein>
    <submittedName>
        <fullName evidence="1">1606_t:CDS:1</fullName>
    </submittedName>
</protein>
<feature type="non-terminal residue" evidence="1">
    <location>
        <position position="1"/>
    </location>
</feature>
<sequence length="168" mass="18903">DFDSQQIKEESEPIQIDLDLNQIEEELMPIQADLVAPTRRNLGTKKISKPGRKPGVKHNRQEQQSLITAQIKNSARITSRKGKERVTDNTPVVRSFGEHASVSTNISLNGNVGSSSHASRAPIMPMKTLAETIFKFYRSLKPPSPGLTREQMLRLGTYIFDELLSREF</sequence>
<reference evidence="1" key="1">
    <citation type="submission" date="2021-06" db="EMBL/GenBank/DDBJ databases">
        <authorList>
            <person name="Kallberg Y."/>
            <person name="Tangrot J."/>
            <person name="Rosling A."/>
        </authorList>
    </citation>
    <scope>NUCLEOTIDE SEQUENCE</scope>
    <source>
        <strain evidence="1">IL203A</strain>
    </source>
</reference>
<name>A0ACA9N4M2_9GLOM</name>
<keyword evidence="2" id="KW-1185">Reference proteome</keyword>
<accession>A0ACA9N4M2</accession>
<organism evidence="1 2">
    <name type="scientific">Dentiscutata heterogama</name>
    <dbReference type="NCBI Taxonomy" id="1316150"/>
    <lineage>
        <taxon>Eukaryota</taxon>
        <taxon>Fungi</taxon>
        <taxon>Fungi incertae sedis</taxon>
        <taxon>Mucoromycota</taxon>
        <taxon>Glomeromycotina</taxon>
        <taxon>Glomeromycetes</taxon>
        <taxon>Diversisporales</taxon>
        <taxon>Gigasporaceae</taxon>
        <taxon>Dentiscutata</taxon>
    </lineage>
</organism>
<proteinExistence type="predicted"/>
<dbReference type="EMBL" id="CAJVPU010013681">
    <property type="protein sequence ID" value="CAG8634314.1"/>
    <property type="molecule type" value="Genomic_DNA"/>
</dbReference>
<gene>
    <name evidence="1" type="ORF">DHETER_LOCUS8533</name>
</gene>
<comment type="caution">
    <text evidence="1">The sequence shown here is derived from an EMBL/GenBank/DDBJ whole genome shotgun (WGS) entry which is preliminary data.</text>
</comment>
<dbReference type="Proteomes" id="UP000789702">
    <property type="component" value="Unassembled WGS sequence"/>
</dbReference>
<evidence type="ECO:0000313" key="1">
    <source>
        <dbReference type="EMBL" id="CAG8634314.1"/>
    </source>
</evidence>
<evidence type="ECO:0000313" key="2">
    <source>
        <dbReference type="Proteomes" id="UP000789702"/>
    </source>
</evidence>